<name>A0A267GSX7_9PLAT</name>
<evidence type="ECO:0000313" key="13">
    <source>
        <dbReference type="Proteomes" id="UP000215902"/>
    </source>
</evidence>
<dbReference type="Gene3D" id="1.10.510.10">
    <property type="entry name" value="Transferase(Phosphotransferase) domain 1"/>
    <property type="match status" value="1"/>
</dbReference>
<protein>
    <recommendedName>
        <fullName evidence="1">cyclin-dependent kinase</fullName>
        <ecNumber evidence="1">2.7.11.22</ecNumber>
    </recommendedName>
</protein>
<evidence type="ECO:0000256" key="7">
    <source>
        <dbReference type="ARBA" id="ARBA00047811"/>
    </source>
</evidence>
<dbReference type="Proteomes" id="UP000215902">
    <property type="component" value="Unassembled WGS sequence"/>
</dbReference>
<dbReference type="InterPro" id="IPR017441">
    <property type="entry name" value="Protein_kinase_ATP_BS"/>
</dbReference>
<evidence type="ECO:0000256" key="8">
    <source>
        <dbReference type="ARBA" id="ARBA00048367"/>
    </source>
</evidence>
<dbReference type="AlphaFoldDB" id="A0A267GSX7"/>
<keyword evidence="13" id="KW-1185">Reference proteome</keyword>
<feature type="binding site" evidence="9">
    <location>
        <position position="34"/>
    </location>
    <ligand>
        <name>ATP</name>
        <dbReference type="ChEBI" id="CHEBI:30616"/>
    </ligand>
</feature>
<dbReference type="SMART" id="SM00220">
    <property type="entry name" value="S_TKc"/>
    <property type="match status" value="1"/>
</dbReference>
<evidence type="ECO:0000256" key="10">
    <source>
        <dbReference type="SAM" id="MobiDB-lite"/>
    </source>
</evidence>
<keyword evidence="6 9" id="KW-0067">ATP-binding</keyword>
<comment type="catalytic activity">
    <reaction evidence="7">
        <text>L-threonyl-[protein] + ATP = O-phospho-L-threonyl-[protein] + ADP + H(+)</text>
        <dbReference type="Rhea" id="RHEA:46608"/>
        <dbReference type="Rhea" id="RHEA-COMP:11060"/>
        <dbReference type="Rhea" id="RHEA-COMP:11605"/>
        <dbReference type="ChEBI" id="CHEBI:15378"/>
        <dbReference type="ChEBI" id="CHEBI:30013"/>
        <dbReference type="ChEBI" id="CHEBI:30616"/>
        <dbReference type="ChEBI" id="CHEBI:61977"/>
        <dbReference type="ChEBI" id="CHEBI:456216"/>
        <dbReference type="EC" id="2.7.11.22"/>
    </reaction>
</comment>
<dbReference type="FunFam" id="3.30.200.20:FF:000049">
    <property type="entry name" value="cyclin-dependent kinase-like 1 isoform X1"/>
    <property type="match status" value="1"/>
</dbReference>
<dbReference type="EC" id="2.7.11.22" evidence="1"/>
<evidence type="ECO:0000256" key="3">
    <source>
        <dbReference type="ARBA" id="ARBA00022679"/>
    </source>
</evidence>
<dbReference type="PANTHER" id="PTHR24055">
    <property type="entry name" value="MITOGEN-ACTIVATED PROTEIN KINASE"/>
    <property type="match status" value="1"/>
</dbReference>
<evidence type="ECO:0000256" key="5">
    <source>
        <dbReference type="ARBA" id="ARBA00022777"/>
    </source>
</evidence>
<dbReference type="PROSITE" id="PS00107">
    <property type="entry name" value="PROTEIN_KINASE_ATP"/>
    <property type="match status" value="1"/>
</dbReference>
<keyword evidence="3" id="KW-0808">Transferase</keyword>
<keyword evidence="5" id="KW-0418">Kinase</keyword>
<evidence type="ECO:0000256" key="2">
    <source>
        <dbReference type="ARBA" id="ARBA00022527"/>
    </source>
</evidence>
<accession>A0A267GSX7</accession>
<feature type="region of interest" description="Disordered" evidence="10">
    <location>
        <begin position="569"/>
        <end position="598"/>
    </location>
</feature>
<dbReference type="EMBL" id="NIVC01000163">
    <property type="protein sequence ID" value="PAA89126.1"/>
    <property type="molecule type" value="Genomic_DNA"/>
</dbReference>
<evidence type="ECO:0000313" key="12">
    <source>
        <dbReference type="EMBL" id="PAA89126.1"/>
    </source>
</evidence>
<dbReference type="InterPro" id="IPR050117">
    <property type="entry name" value="MAPK"/>
</dbReference>
<gene>
    <name evidence="12" type="ORF">BOX15_Mlig017917g2</name>
</gene>
<evidence type="ECO:0000259" key="11">
    <source>
        <dbReference type="PROSITE" id="PS50011"/>
    </source>
</evidence>
<feature type="region of interest" description="Disordered" evidence="10">
    <location>
        <begin position="450"/>
        <end position="469"/>
    </location>
</feature>
<dbReference type="GO" id="GO:0005524">
    <property type="term" value="F:ATP binding"/>
    <property type="evidence" value="ECO:0007669"/>
    <property type="project" value="UniProtKB-UniRule"/>
</dbReference>
<feature type="compositionally biased region" description="Low complexity" evidence="10">
    <location>
        <begin position="357"/>
        <end position="367"/>
    </location>
</feature>
<evidence type="ECO:0000256" key="4">
    <source>
        <dbReference type="ARBA" id="ARBA00022741"/>
    </source>
</evidence>
<dbReference type="Gene3D" id="3.30.200.20">
    <property type="entry name" value="Phosphorylase Kinase, domain 1"/>
    <property type="match status" value="1"/>
</dbReference>
<dbReference type="InterPro" id="IPR011009">
    <property type="entry name" value="Kinase-like_dom_sf"/>
</dbReference>
<dbReference type="SUPFAM" id="SSF56112">
    <property type="entry name" value="Protein kinase-like (PK-like)"/>
    <property type="match status" value="1"/>
</dbReference>
<dbReference type="FunFam" id="1.10.510.10:FF:000624">
    <property type="entry name" value="Mitogen-activated protein kinase"/>
    <property type="match status" value="1"/>
</dbReference>
<dbReference type="Pfam" id="PF00069">
    <property type="entry name" value="Pkinase"/>
    <property type="match status" value="1"/>
</dbReference>
<sequence length="598" mass="65236">MEKYDNLGLVGEGSYGMVMKCRRRDTGQLVAIKKFLDSEDDKTVKKIALREIKMLKTLRHDNLVNLLEVFRRKKRLYLVFEYIDYTVLDHLEKYPRGIDEMTTRRVLFQVIRGIEYCHKSNTIHRDVKPENILVSKDGIVKICDFGFARSATGDQLTDYVATRWYRAPELLVGDPRYGKPIDIWAIGCLAAEMLTGEPLFPGDSDIDQLFHIVRCLGNLPPRYRDIFHKNPLFVGMRVPEAKSIEPLERKLPKCNKVAVDMMRSCLLMEADDRPSCTELLEHDFFQLNDFAQRFLAELESKFAKTDASASNGSGGASGSGAAAKSKRPAQQQQQQQQQPKQQSLSTDTSSTRHKASELAPAEPAQEQPTEELVDGPSHHQHQQQQANQTESAASGGNQNSSGKVMPPISQHSQMTSHSFPNDTESSVWSGSGGVGLAVHNVAPAFSSGVGGAGHAGLRTNDSKSKKPTNFYKKSTALQGTYSPEKLTGVGASGGGGASTGIYGYSYANAGQKKKFQSSDSSATAAAATATAATAGFGPGIPGKGNSSLLLHSRGLGDAGNISLPEVRGAGAEIHQSSKTGMYNSKPRKDFWQSSFPRR</sequence>
<keyword evidence="2" id="KW-0723">Serine/threonine-protein kinase</keyword>
<keyword evidence="4 9" id="KW-0547">Nucleotide-binding</keyword>
<proteinExistence type="predicted"/>
<feature type="domain" description="Protein kinase" evidence="11">
    <location>
        <begin position="4"/>
        <end position="285"/>
    </location>
</feature>
<evidence type="ECO:0000256" key="9">
    <source>
        <dbReference type="PROSITE-ProRule" id="PRU10141"/>
    </source>
</evidence>
<comment type="catalytic activity">
    <reaction evidence="8">
        <text>L-seryl-[protein] + ATP = O-phospho-L-seryl-[protein] + ADP + H(+)</text>
        <dbReference type="Rhea" id="RHEA:17989"/>
        <dbReference type="Rhea" id="RHEA-COMP:9863"/>
        <dbReference type="Rhea" id="RHEA-COMP:11604"/>
        <dbReference type="ChEBI" id="CHEBI:15378"/>
        <dbReference type="ChEBI" id="CHEBI:29999"/>
        <dbReference type="ChEBI" id="CHEBI:30616"/>
        <dbReference type="ChEBI" id="CHEBI:83421"/>
        <dbReference type="ChEBI" id="CHEBI:456216"/>
        <dbReference type="EC" id="2.7.11.22"/>
    </reaction>
</comment>
<dbReference type="GO" id="GO:0004693">
    <property type="term" value="F:cyclin-dependent protein serine/threonine kinase activity"/>
    <property type="evidence" value="ECO:0007669"/>
    <property type="project" value="UniProtKB-EC"/>
</dbReference>
<dbReference type="OrthoDB" id="548217at2759"/>
<dbReference type="InterPro" id="IPR000719">
    <property type="entry name" value="Prot_kinase_dom"/>
</dbReference>
<feature type="region of interest" description="Disordered" evidence="10">
    <location>
        <begin position="306"/>
        <end position="429"/>
    </location>
</feature>
<dbReference type="PROSITE" id="PS50011">
    <property type="entry name" value="PROTEIN_KINASE_DOM"/>
    <property type="match status" value="1"/>
</dbReference>
<evidence type="ECO:0000256" key="6">
    <source>
        <dbReference type="ARBA" id="ARBA00022840"/>
    </source>
</evidence>
<evidence type="ECO:0000256" key="1">
    <source>
        <dbReference type="ARBA" id="ARBA00012425"/>
    </source>
</evidence>
<comment type="caution">
    <text evidence="12">The sequence shown here is derived from an EMBL/GenBank/DDBJ whole genome shotgun (WGS) entry which is preliminary data.</text>
</comment>
<feature type="compositionally biased region" description="Low complexity" evidence="10">
    <location>
        <begin position="330"/>
        <end position="342"/>
    </location>
</feature>
<feature type="compositionally biased region" description="Low complexity" evidence="10">
    <location>
        <begin position="391"/>
        <end position="402"/>
    </location>
</feature>
<organism evidence="12 13">
    <name type="scientific">Macrostomum lignano</name>
    <dbReference type="NCBI Taxonomy" id="282301"/>
    <lineage>
        <taxon>Eukaryota</taxon>
        <taxon>Metazoa</taxon>
        <taxon>Spiralia</taxon>
        <taxon>Lophotrochozoa</taxon>
        <taxon>Platyhelminthes</taxon>
        <taxon>Rhabditophora</taxon>
        <taxon>Macrostomorpha</taxon>
        <taxon>Macrostomida</taxon>
        <taxon>Macrostomidae</taxon>
        <taxon>Macrostomum</taxon>
    </lineage>
</organism>
<reference evidence="12 13" key="1">
    <citation type="submission" date="2017-06" db="EMBL/GenBank/DDBJ databases">
        <title>A platform for efficient transgenesis in Macrostomum lignano, a flatworm model organism for stem cell research.</title>
        <authorList>
            <person name="Berezikov E."/>
        </authorList>
    </citation>
    <scope>NUCLEOTIDE SEQUENCE [LARGE SCALE GENOMIC DNA]</scope>
    <source>
        <strain evidence="12">DV1</strain>
        <tissue evidence="12">Whole organism</tissue>
    </source>
</reference>
<feature type="compositionally biased region" description="Polar residues" evidence="10">
    <location>
        <begin position="409"/>
        <end position="424"/>
    </location>
</feature>